<protein>
    <recommendedName>
        <fullName evidence="2">phosphoribosylamine--glycine ligase</fullName>
        <ecNumber evidence="2">6.3.4.13</ecNumber>
    </recommendedName>
    <alternativeName>
        <fullName evidence="8">Glycinamide ribonucleotide synthetase</fullName>
    </alternativeName>
    <alternativeName>
        <fullName evidence="9">Phosphoribosylglycinamide synthetase</fullName>
    </alternativeName>
</protein>
<dbReference type="EMBL" id="MHBZ01000003">
    <property type="protein sequence ID" value="OGY12288.1"/>
    <property type="molecule type" value="Genomic_DNA"/>
</dbReference>
<gene>
    <name evidence="12" type="ORF">A3D26_01805</name>
</gene>
<evidence type="ECO:0000256" key="10">
    <source>
        <dbReference type="PROSITE-ProRule" id="PRU00409"/>
    </source>
</evidence>
<evidence type="ECO:0000256" key="3">
    <source>
        <dbReference type="ARBA" id="ARBA00022598"/>
    </source>
</evidence>
<dbReference type="SMART" id="SM01209">
    <property type="entry name" value="GARS_A"/>
    <property type="match status" value="1"/>
</dbReference>
<accession>A0A1G1V9Z3</accession>
<feature type="domain" description="ATP-grasp" evidence="11">
    <location>
        <begin position="98"/>
        <end position="301"/>
    </location>
</feature>
<reference evidence="12 13" key="1">
    <citation type="journal article" date="2016" name="Nat. Commun.">
        <title>Thousands of microbial genomes shed light on interconnected biogeochemical processes in an aquifer system.</title>
        <authorList>
            <person name="Anantharaman K."/>
            <person name="Brown C.T."/>
            <person name="Hug L.A."/>
            <person name="Sharon I."/>
            <person name="Castelle C.J."/>
            <person name="Probst A.J."/>
            <person name="Thomas B.C."/>
            <person name="Singh A."/>
            <person name="Wilkins M.J."/>
            <person name="Karaoz U."/>
            <person name="Brodie E.L."/>
            <person name="Williams K.H."/>
            <person name="Hubbard S.S."/>
            <person name="Banfield J.F."/>
        </authorList>
    </citation>
    <scope>NUCLEOTIDE SEQUENCE [LARGE SCALE GENOMIC DNA]</scope>
</reference>
<dbReference type="Gene3D" id="3.30.470.20">
    <property type="entry name" value="ATP-grasp fold, B domain"/>
    <property type="match status" value="1"/>
</dbReference>
<evidence type="ECO:0000313" key="13">
    <source>
        <dbReference type="Proteomes" id="UP000178319"/>
    </source>
</evidence>
<dbReference type="Pfam" id="PF02843">
    <property type="entry name" value="GARS_C"/>
    <property type="match status" value="1"/>
</dbReference>
<comment type="caution">
    <text evidence="12">The sequence shown here is derived from an EMBL/GenBank/DDBJ whole genome shotgun (WGS) entry which is preliminary data.</text>
</comment>
<dbReference type="PANTHER" id="PTHR43472:SF1">
    <property type="entry name" value="PHOSPHORIBOSYLAMINE--GLYCINE LIGASE, CHLOROPLASTIC"/>
    <property type="match status" value="1"/>
</dbReference>
<dbReference type="Gene3D" id="3.90.600.10">
    <property type="entry name" value="Phosphoribosylglycinamide synthetase, C-terminal domain"/>
    <property type="match status" value="1"/>
</dbReference>
<name>A0A1G1V9Z3_9BACT</name>
<evidence type="ECO:0000256" key="9">
    <source>
        <dbReference type="ARBA" id="ARBA00042864"/>
    </source>
</evidence>
<proteinExistence type="inferred from homology"/>
<dbReference type="UniPathway" id="UPA00074">
    <property type="reaction ID" value="UER00125"/>
</dbReference>
<organism evidence="12 13">
    <name type="scientific">Candidatus Blackburnbacteria bacterium RIFCSPHIGHO2_02_FULL_44_20</name>
    <dbReference type="NCBI Taxonomy" id="1797516"/>
    <lineage>
        <taxon>Bacteria</taxon>
        <taxon>Candidatus Blackburniibacteriota</taxon>
    </lineage>
</organism>
<evidence type="ECO:0000256" key="2">
    <source>
        <dbReference type="ARBA" id="ARBA00013255"/>
    </source>
</evidence>
<keyword evidence="3 12" id="KW-0436">Ligase</keyword>
<dbReference type="SUPFAM" id="SSF51246">
    <property type="entry name" value="Rudiment single hybrid motif"/>
    <property type="match status" value="1"/>
</dbReference>
<dbReference type="Pfam" id="PF01071">
    <property type="entry name" value="GARS_A"/>
    <property type="match status" value="1"/>
</dbReference>
<evidence type="ECO:0000256" key="4">
    <source>
        <dbReference type="ARBA" id="ARBA00022741"/>
    </source>
</evidence>
<dbReference type="InterPro" id="IPR011761">
    <property type="entry name" value="ATP-grasp"/>
</dbReference>
<dbReference type="InterPro" id="IPR037123">
    <property type="entry name" value="PRibGlycinamide_synth_C_sf"/>
</dbReference>
<dbReference type="Proteomes" id="UP000178319">
    <property type="component" value="Unassembled WGS sequence"/>
</dbReference>
<dbReference type="InterPro" id="IPR011054">
    <property type="entry name" value="Rudment_hybrid_motif"/>
</dbReference>
<dbReference type="InterPro" id="IPR020561">
    <property type="entry name" value="PRibGlycinamid_synth_ATP-grasp"/>
</dbReference>
<dbReference type="SMART" id="SM01210">
    <property type="entry name" value="GARS_C"/>
    <property type="match status" value="1"/>
</dbReference>
<dbReference type="PANTHER" id="PTHR43472">
    <property type="entry name" value="PHOSPHORIBOSYLAMINE--GLYCINE LIGASE"/>
    <property type="match status" value="1"/>
</dbReference>
<evidence type="ECO:0000256" key="5">
    <source>
        <dbReference type="ARBA" id="ARBA00022755"/>
    </source>
</evidence>
<dbReference type="EC" id="6.3.4.13" evidence="2"/>
<sequence length="425" mass="48476">MNFLFVSLEGLIGDLVWEISKEGHNVKYYIKEKYEKNVCDGFVQKVATWREYINWADVIIFDDIGNGNLPQILRKKGKLVVGGTAYTDKLEIEREFGQKELAEVGVKILPHYNFKDFDEAAKFIKKNPGRYVIKPSGRALSDGKELLFVGQEEDGNDVMQVLKLYKKNWSKKIKRFQIQKYAAGVEIAVGAFFNGKEFIYPININFEHKRLFNGEIGPSTGEMGTLMYWSAPNKIFEETLQRMGKKLAKSGYVGYIDINCIANGKGIYPLEFTCRYGYPTISIMMEGVASEWGDFMYRLAKGDKFNIKVKRGFQVGVVIAVPPFPFWDTEAFTRYSEDAVVLFKNGDRKGVHLGEVRLDDGDWKLAGKSGYSLIVTGSGPTVESARKQAYSRVENIMIPNMFYRTDIGLRWHEDSDKLQTSGYLY</sequence>
<dbReference type="GO" id="GO:0046872">
    <property type="term" value="F:metal ion binding"/>
    <property type="evidence" value="ECO:0007669"/>
    <property type="project" value="InterPro"/>
</dbReference>
<evidence type="ECO:0000256" key="6">
    <source>
        <dbReference type="ARBA" id="ARBA00022840"/>
    </source>
</evidence>
<dbReference type="GO" id="GO:0006189">
    <property type="term" value="P:'de novo' IMP biosynthetic process"/>
    <property type="evidence" value="ECO:0007669"/>
    <property type="project" value="UniProtKB-UniPathway"/>
</dbReference>
<comment type="similarity">
    <text evidence="7">Belongs to the GARS family.</text>
</comment>
<comment type="pathway">
    <text evidence="1">Purine metabolism; IMP biosynthesis via de novo pathway; N(1)-(5-phospho-D-ribosyl)glycinamide from 5-phospho-alpha-D-ribose 1-diphosphate: step 2/2.</text>
</comment>
<dbReference type="STRING" id="1797516.A3D26_01805"/>
<dbReference type="AlphaFoldDB" id="A0A1G1V9Z3"/>
<keyword evidence="6 10" id="KW-0067">ATP-binding</keyword>
<dbReference type="PROSITE" id="PS50975">
    <property type="entry name" value="ATP_GRASP"/>
    <property type="match status" value="1"/>
</dbReference>
<evidence type="ECO:0000259" key="11">
    <source>
        <dbReference type="PROSITE" id="PS50975"/>
    </source>
</evidence>
<dbReference type="SUPFAM" id="SSF56059">
    <property type="entry name" value="Glutathione synthetase ATP-binding domain-like"/>
    <property type="match status" value="1"/>
</dbReference>
<keyword evidence="4 10" id="KW-0547">Nucleotide-binding</keyword>
<evidence type="ECO:0000256" key="1">
    <source>
        <dbReference type="ARBA" id="ARBA00005174"/>
    </source>
</evidence>
<dbReference type="InterPro" id="IPR000115">
    <property type="entry name" value="PRibGlycinamide_synth"/>
</dbReference>
<evidence type="ECO:0000256" key="8">
    <source>
        <dbReference type="ARBA" id="ARBA00042242"/>
    </source>
</evidence>
<dbReference type="GO" id="GO:0009113">
    <property type="term" value="P:purine nucleobase biosynthetic process"/>
    <property type="evidence" value="ECO:0007669"/>
    <property type="project" value="InterPro"/>
</dbReference>
<dbReference type="GO" id="GO:0004637">
    <property type="term" value="F:phosphoribosylamine-glycine ligase activity"/>
    <property type="evidence" value="ECO:0007669"/>
    <property type="project" value="UniProtKB-EC"/>
</dbReference>
<keyword evidence="5" id="KW-0658">Purine biosynthesis</keyword>
<dbReference type="GO" id="GO:0005524">
    <property type="term" value="F:ATP binding"/>
    <property type="evidence" value="ECO:0007669"/>
    <property type="project" value="UniProtKB-UniRule"/>
</dbReference>
<evidence type="ECO:0000313" key="12">
    <source>
        <dbReference type="EMBL" id="OGY12288.1"/>
    </source>
</evidence>
<evidence type="ECO:0000256" key="7">
    <source>
        <dbReference type="ARBA" id="ARBA00038345"/>
    </source>
</evidence>
<dbReference type="InterPro" id="IPR020560">
    <property type="entry name" value="PRibGlycinamide_synth_C-dom"/>
</dbReference>